<sequence>MQLQRGADAPFSFRYAAPEAAIEALGLEPGRTKADRAVQAAVIAAAAIEHDGEGRWISYSRSHDWWAAGRYEGTPVTMKRVINAVEGLARAGLVESFVQMPGAHLLSNEAERVQSAFRAWPALVNRLGGLRLDPVKRPPVIMKDEAGNRIAFPRTERGARATREVEDLNTWFAGFDVEVDPGADPANWKRTAYHLHGRKVRKDGSETWACTVPTPVPQVVRIFGRGRLDRHGRLYGWWQGLPKDRRGELLLNGEVLIEEDFASLHPTLLYAMKGIRLDFDPYDVWGFPRQHGKWALNIGVNADGGLKGAVDALMAKPDWTESWTYTRKLVDEVAKRNEPIREFLGSDAGVRLMAIDSRMALDVLKACRKADIPALPVHDSFMAPGGKAGQVRAIMGEVLDKTRVTISPKTSVSSALPFLHNAPLVDPSLSRPSVEVAAPAGEGSSVPPASPPVLVPAPVVEGPPAALAVSRPVLVPAPLIEGPGAVLPGSYEGSTALPRVSTPSLAPAVLAAAWSPQDVPPGPSSSVSAPDLHRSSWERRTAPSTSPPFPDPFTRSLAVPDRPCAMRLDMTASRPVVVTIPDPHPHRIWDVDGSEVRGAPVMLRPMAEDLIAQGHDPYARPAAPPPKVAPGLPSGIVPRGA</sequence>
<dbReference type="EMBL" id="AP024145">
    <property type="protein sequence ID" value="BCM83576.1"/>
    <property type="molecule type" value="Genomic_DNA"/>
</dbReference>
<feature type="region of interest" description="Disordered" evidence="1">
    <location>
        <begin position="515"/>
        <end position="555"/>
    </location>
</feature>
<dbReference type="KEGG" id="mind:mvi_20370"/>
<name>A0A8H8WSH3_9HYPH</name>
<gene>
    <name evidence="2" type="ORF">mvi_20370</name>
</gene>
<dbReference type="RefSeq" id="WP_207182588.1">
    <property type="nucleotide sequence ID" value="NZ_AP024145.1"/>
</dbReference>
<dbReference type="AlphaFoldDB" id="A0A8H8WSH3"/>
<protein>
    <submittedName>
        <fullName evidence="2">Uncharacterized protein</fullName>
    </submittedName>
</protein>
<feature type="compositionally biased region" description="Basic and acidic residues" evidence="1">
    <location>
        <begin position="531"/>
        <end position="541"/>
    </location>
</feature>
<accession>A0A8H8WSH3</accession>
<evidence type="ECO:0000313" key="3">
    <source>
        <dbReference type="Proteomes" id="UP000663508"/>
    </source>
</evidence>
<dbReference type="Proteomes" id="UP000663508">
    <property type="component" value="Chromosome"/>
</dbReference>
<feature type="region of interest" description="Disordered" evidence="1">
    <location>
        <begin position="616"/>
        <end position="641"/>
    </location>
</feature>
<evidence type="ECO:0000256" key="1">
    <source>
        <dbReference type="SAM" id="MobiDB-lite"/>
    </source>
</evidence>
<evidence type="ECO:0000313" key="2">
    <source>
        <dbReference type="EMBL" id="BCM83576.1"/>
    </source>
</evidence>
<proteinExistence type="predicted"/>
<organism evidence="2 3">
    <name type="scientific">Methylobacterium indicum</name>
    <dbReference type="NCBI Taxonomy" id="1775910"/>
    <lineage>
        <taxon>Bacteria</taxon>
        <taxon>Pseudomonadati</taxon>
        <taxon>Pseudomonadota</taxon>
        <taxon>Alphaproteobacteria</taxon>
        <taxon>Hyphomicrobiales</taxon>
        <taxon>Methylobacteriaceae</taxon>
        <taxon>Methylobacterium</taxon>
    </lineage>
</organism>
<reference evidence="2" key="1">
    <citation type="submission" date="2020-11" db="EMBL/GenBank/DDBJ databases">
        <title>Complete genome sequence of a novel pathogenic Methylobacterium strain isolated from rice in Vietnam.</title>
        <authorList>
            <person name="Lai K."/>
            <person name="Okazaki S."/>
            <person name="Higashi K."/>
            <person name="Mori H."/>
            <person name="Toyoda A."/>
            <person name="Kurokawa K."/>
        </authorList>
    </citation>
    <scope>NUCLEOTIDE SEQUENCE</scope>
    <source>
        <strain evidence="2">VL1</strain>
    </source>
</reference>